<keyword evidence="1" id="KW-0812">Transmembrane</keyword>
<dbReference type="InterPro" id="IPR028061">
    <property type="entry name" value="Fis1_TPR_C"/>
</dbReference>
<dbReference type="SUPFAM" id="SSF48452">
    <property type="entry name" value="TPR-like"/>
    <property type="match status" value="2"/>
</dbReference>
<gene>
    <name evidence="2" type="ORF">MKW94_030772</name>
</gene>
<dbReference type="GO" id="GO:0000266">
    <property type="term" value="P:mitochondrial fission"/>
    <property type="evidence" value="ECO:0007669"/>
    <property type="project" value="InterPro"/>
</dbReference>
<dbReference type="PANTHER" id="PTHR13247:SF0">
    <property type="entry name" value="MITOCHONDRIAL FISSION 1 PROTEIN"/>
    <property type="match status" value="1"/>
</dbReference>
<dbReference type="GO" id="GO:0000422">
    <property type="term" value="P:autophagy of mitochondrion"/>
    <property type="evidence" value="ECO:0007669"/>
    <property type="project" value="TreeGrafter"/>
</dbReference>
<keyword evidence="1" id="KW-1133">Transmembrane helix</keyword>
<evidence type="ECO:0000313" key="3">
    <source>
        <dbReference type="Proteomes" id="UP001177140"/>
    </source>
</evidence>
<keyword evidence="1" id="KW-0472">Membrane</keyword>
<protein>
    <submittedName>
        <fullName evidence="2">Uncharacterized protein</fullName>
    </submittedName>
</protein>
<comment type="caution">
    <text evidence="2">The sequence shown here is derived from an EMBL/GenBank/DDBJ whole genome shotgun (WGS) entry which is preliminary data.</text>
</comment>
<evidence type="ECO:0000256" key="1">
    <source>
        <dbReference type="SAM" id="Phobius"/>
    </source>
</evidence>
<keyword evidence="3" id="KW-1185">Reference proteome</keyword>
<dbReference type="Proteomes" id="UP001177140">
    <property type="component" value="Unassembled WGS sequence"/>
</dbReference>
<organism evidence="2 3">
    <name type="scientific">Papaver nudicaule</name>
    <name type="common">Iceland poppy</name>
    <dbReference type="NCBI Taxonomy" id="74823"/>
    <lineage>
        <taxon>Eukaryota</taxon>
        <taxon>Viridiplantae</taxon>
        <taxon>Streptophyta</taxon>
        <taxon>Embryophyta</taxon>
        <taxon>Tracheophyta</taxon>
        <taxon>Spermatophyta</taxon>
        <taxon>Magnoliopsida</taxon>
        <taxon>Ranunculales</taxon>
        <taxon>Papaveraceae</taxon>
        <taxon>Papaveroideae</taxon>
        <taxon>Papaver</taxon>
    </lineage>
</organism>
<evidence type="ECO:0000313" key="2">
    <source>
        <dbReference type="EMBL" id="MCL7050767.1"/>
    </source>
</evidence>
<dbReference type="Pfam" id="PF14853">
    <property type="entry name" value="Fis1_TPR_C"/>
    <property type="match status" value="1"/>
</dbReference>
<dbReference type="PANTHER" id="PTHR13247">
    <property type="entry name" value="TETRATRICOPEPTIDE REPEAT PROTEIN 11 TPR REPEAT PROTEIN 11"/>
    <property type="match status" value="1"/>
</dbReference>
<feature type="transmembrane region" description="Helical" evidence="1">
    <location>
        <begin position="268"/>
        <end position="287"/>
    </location>
</feature>
<proteinExistence type="predicted"/>
<dbReference type="InterPro" id="IPR016543">
    <property type="entry name" value="Fis1"/>
</dbReference>
<dbReference type="EMBL" id="JAJJMA010331422">
    <property type="protein sequence ID" value="MCL7050767.1"/>
    <property type="molecule type" value="Genomic_DNA"/>
</dbReference>
<dbReference type="InterPro" id="IPR011990">
    <property type="entry name" value="TPR-like_helical_dom_sf"/>
</dbReference>
<dbReference type="Gene3D" id="1.25.40.10">
    <property type="entry name" value="Tetratricopeptide repeat domain"/>
    <property type="match status" value="2"/>
</dbReference>
<dbReference type="GO" id="GO:0016559">
    <property type="term" value="P:peroxisome fission"/>
    <property type="evidence" value="ECO:0007669"/>
    <property type="project" value="TreeGrafter"/>
</dbReference>
<dbReference type="GO" id="GO:0005778">
    <property type="term" value="C:peroxisomal membrane"/>
    <property type="evidence" value="ECO:0007669"/>
    <property type="project" value="TreeGrafter"/>
</dbReference>
<accession>A0AA41W094</accession>
<dbReference type="AlphaFoldDB" id="A0AA41W094"/>
<name>A0AA41W094_PAPNU</name>
<dbReference type="GO" id="GO:0005741">
    <property type="term" value="C:mitochondrial outer membrane"/>
    <property type="evidence" value="ECO:0007669"/>
    <property type="project" value="TreeGrafter"/>
</dbReference>
<sequence length="294" mass="34025">MDLEGSGGRFAGSILAYLIREDQFPYYDDMIHDYKDDLQHTTNTQTEDVNNCILKLSRALVHSKKKEDVKEGIQKLTNAYDGYLGKLTPLQKRDMLYLLAYAHYKEGDYQKSSSYLDECLEKAPHFNQALTLKKKFRPVLGFLIGGDHQYYLDMILDCERDIAEAGDDIPDEVKNEHIIKLSWALVHTRRPENVQRGMAMVEAPLEKGELNLFQSRDMLYIRAFGHYIRGDFYKCWKDMFQCLEATPDFWQGWTLFETASVRMDTNEVFGALIYYTVGTLLCALAVAKSYPKEI</sequence>
<reference evidence="2" key="1">
    <citation type="submission" date="2022-03" db="EMBL/GenBank/DDBJ databases">
        <title>A functionally conserved STORR gene fusion in Papaver species that diverged 16.8 million years ago.</title>
        <authorList>
            <person name="Catania T."/>
        </authorList>
    </citation>
    <scope>NUCLEOTIDE SEQUENCE</scope>
    <source>
        <strain evidence="2">S-191538</strain>
    </source>
</reference>